<feature type="domain" description="Solute-binding protein family 3/N-terminal" evidence="4">
    <location>
        <begin position="51"/>
        <end position="280"/>
    </location>
</feature>
<name>A0A382JXU6_9ZZZZ</name>
<keyword evidence="3" id="KW-0732">Signal</keyword>
<evidence type="ECO:0000313" key="5">
    <source>
        <dbReference type="EMBL" id="SVC16536.1"/>
    </source>
</evidence>
<dbReference type="PANTHER" id="PTHR30085">
    <property type="entry name" value="AMINO ACID ABC TRANSPORTER PERMEASE"/>
    <property type="match status" value="1"/>
</dbReference>
<dbReference type="GO" id="GO:0006865">
    <property type="term" value="P:amino acid transport"/>
    <property type="evidence" value="ECO:0007669"/>
    <property type="project" value="TreeGrafter"/>
</dbReference>
<evidence type="ECO:0000256" key="3">
    <source>
        <dbReference type="ARBA" id="ARBA00022729"/>
    </source>
</evidence>
<evidence type="ECO:0000259" key="4">
    <source>
        <dbReference type="SMART" id="SM00062"/>
    </source>
</evidence>
<reference evidence="5" key="1">
    <citation type="submission" date="2018-05" db="EMBL/GenBank/DDBJ databases">
        <authorList>
            <person name="Lanie J.A."/>
            <person name="Ng W.-L."/>
            <person name="Kazmierczak K.M."/>
            <person name="Andrzejewski T.M."/>
            <person name="Davidsen T.M."/>
            <person name="Wayne K.J."/>
            <person name="Tettelin H."/>
            <person name="Glass J.I."/>
            <person name="Rusch D."/>
            <person name="Podicherti R."/>
            <person name="Tsui H.-C.T."/>
            <person name="Winkler M.E."/>
        </authorList>
    </citation>
    <scope>NUCLEOTIDE SEQUENCE</scope>
</reference>
<dbReference type="Pfam" id="PF00497">
    <property type="entry name" value="SBP_bac_3"/>
    <property type="match status" value="1"/>
</dbReference>
<dbReference type="InterPro" id="IPR051455">
    <property type="entry name" value="Bact_solute-bind_prot3"/>
</dbReference>
<dbReference type="PANTHER" id="PTHR30085:SF7">
    <property type="entry name" value="AMINO-ACID ABC TRANSPORTER-BINDING PROTEIN YHDW-RELATED"/>
    <property type="match status" value="1"/>
</dbReference>
<dbReference type="SUPFAM" id="SSF53850">
    <property type="entry name" value="Periplasmic binding protein-like II"/>
    <property type="match status" value="1"/>
</dbReference>
<dbReference type="CDD" id="cd13692">
    <property type="entry name" value="PBP2_BztA"/>
    <property type="match status" value="1"/>
</dbReference>
<evidence type="ECO:0000256" key="2">
    <source>
        <dbReference type="ARBA" id="ARBA00022448"/>
    </source>
</evidence>
<proteinExistence type="inferred from homology"/>
<comment type="similarity">
    <text evidence="1">Belongs to the bacterial solute-binding protein 3 family.</text>
</comment>
<protein>
    <recommendedName>
        <fullName evidence="4">Solute-binding protein family 3/N-terminal domain-containing protein</fullName>
    </recommendedName>
</protein>
<dbReference type="EMBL" id="UINC01076919">
    <property type="protein sequence ID" value="SVC16536.1"/>
    <property type="molecule type" value="Genomic_DNA"/>
</dbReference>
<dbReference type="Gene3D" id="3.40.190.10">
    <property type="entry name" value="Periplasmic binding protein-like II"/>
    <property type="match status" value="2"/>
</dbReference>
<dbReference type="InterPro" id="IPR001638">
    <property type="entry name" value="Solute-binding_3/MltF_N"/>
</dbReference>
<evidence type="ECO:0000256" key="1">
    <source>
        <dbReference type="ARBA" id="ARBA00010333"/>
    </source>
</evidence>
<gene>
    <name evidence="5" type="ORF">METZ01_LOCUS269390</name>
</gene>
<dbReference type="AlphaFoldDB" id="A0A382JXU6"/>
<organism evidence="5">
    <name type="scientific">marine metagenome</name>
    <dbReference type="NCBI Taxonomy" id="408172"/>
    <lineage>
        <taxon>unclassified sequences</taxon>
        <taxon>metagenomes</taxon>
        <taxon>ecological metagenomes</taxon>
    </lineage>
</organism>
<keyword evidence="2" id="KW-0813">Transport</keyword>
<accession>A0A382JXU6</accession>
<sequence>MIMKNKIASLIGFLLVIAVFVAVPIANQGNKSKITIEKETALLQTVKERGYLVCGVNAGLPGFASEDDEGNWSGLDVDFCRAVSAAVFGDADKVEYLGLNAAQRFPTLASGSIDILSRNTTWTISRDVNLMFEFAGVSYYDGQGFLVPAALGITSARGLDGAFVCIASETTSELNLNDYFAENNMAYRPIYVEGNKDAKAKLFAGECDVFTTDASGLASARAGAENPDDWVVLPEIISKEPLGPLVRQGDQEWEDVVRWTLFAMINAEEMGITSRNVDDLLASKSKEVKRLLGVEGYMGPMLGLGTKFGYNIIKLVGNYGESFNKHIGPGTPLNLERGLNNLWNNGGILYVPPFR</sequence>
<dbReference type="SMART" id="SM00062">
    <property type="entry name" value="PBPb"/>
    <property type="match status" value="1"/>
</dbReference>